<dbReference type="RefSeq" id="WP_082770801.1">
    <property type="nucleotide sequence ID" value="NZ_CBCRXN010000015.1"/>
</dbReference>
<evidence type="ECO:0000256" key="2">
    <source>
        <dbReference type="ARBA" id="ARBA00010072"/>
    </source>
</evidence>
<feature type="transmembrane region" description="Helical" evidence="8">
    <location>
        <begin position="69"/>
        <end position="89"/>
    </location>
</feature>
<name>A0A318PT41_KOMXY</name>
<keyword evidence="3 8" id="KW-0813">Transport</keyword>
<dbReference type="PROSITE" id="PS50928">
    <property type="entry name" value="ABC_TM1"/>
    <property type="match status" value="1"/>
</dbReference>
<dbReference type="SUPFAM" id="SSF161098">
    <property type="entry name" value="MetI-like"/>
    <property type="match status" value="1"/>
</dbReference>
<evidence type="ECO:0000256" key="6">
    <source>
        <dbReference type="ARBA" id="ARBA00022989"/>
    </source>
</evidence>
<accession>A0A318PT41</accession>
<keyword evidence="11" id="KW-1185">Reference proteome</keyword>
<comment type="caution">
    <text evidence="10">The sequence shown here is derived from an EMBL/GenBank/DDBJ whole genome shotgun (WGS) entry which is preliminary data.</text>
</comment>
<dbReference type="GO" id="GO:0043190">
    <property type="term" value="C:ATP-binding cassette (ABC) transporter complex"/>
    <property type="evidence" value="ECO:0007669"/>
    <property type="project" value="InterPro"/>
</dbReference>
<dbReference type="Pfam" id="PF00528">
    <property type="entry name" value="BPD_transp_1"/>
    <property type="match status" value="1"/>
</dbReference>
<evidence type="ECO:0000313" key="11">
    <source>
        <dbReference type="Proteomes" id="UP000248257"/>
    </source>
</evidence>
<dbReference type="Gene3D" id="1.10.3720.10">
    <property type="entry name" value="MetI-like"/>
    <property type="match status" value="1"/>
</dbReference>
<dbReference type="InterPro" id="IPR010065">
    <property type="entry name" value="AA_ABC_transptr_permease_3TM"/>
</dbReference>
<evidence type="ECO:0000256" key="3">
    <source>
        <dbReference type="ARBA" id="ARBA00022448"/>
    </source>
</evidence>
<keyword evidence="4" id="KW-1003">Cell membrane</keyword>
<dbReference type="InterPro" id="IPR043429">
    <property type="entry name" value="ArtM/GltK/GlnP/TcyL/YhdX-like"/>
</dbReference>
<comment type="similarity">
    <text evidence="2">Belongs to the binding-protein-dependent transport system permease family. HisMQ subfamily.</text>
</comment>
<feature type="transmembrane region" description="Helical" evidence="8">
    <location>
        <begin position="95"/>
        <end position="112"/>
    </location>
</feature>
<organism evidence="10 11">
    <name type="scientific">Komagataeibacter xylinus</name>
    <name type="common">Gluconacetobacter xylinus</name>
    <dbReference type="NCBI Taxonomy" id="28448"/>
    <lineage>
        <taxon>Bacteria</taxon>
        <taxon>Pseudomonadati</taxon>
        <taxon>Pseudomonadota</taxon>
        <taxon>Alphaproteobacteria</taxon>
        <taxon>Acetobacterales</taxon>
        <taxon>Acetobacteraceae</taxon>
        <taxon>Komagataeibacter</taxon>
    </lineage>
</organism>
<dbReference type="OrthoDB" id="7255919at2"/>
<evidence type="ECO:0000256" key="4">
    <source>
        <dbReference type="ARBA" id="ARBA00022475"/>
    </source>
</evidence>
<keyword evidence="6 8" id="KW-1133">Transmembrane helix</keyword>
<feature type="domain" description="ABC transmembrane type-1" evidence="9">
    <location>
        <begin position="24"/>
        <end position="212"/>
    </location>
</feature>
<dbReference type="CDD" id="cd06261">
    <property type="entry name" value="TM_PBP2"/>
    <property type="match status" value="1"/>
</dbReference>
<evidence type="ECO:0000256" key="8">
    <source>
        <dbReference type="RuleBase" id="RU363032"/>
    </source>
</evidence>
<dbReference type="InterPro" id="IPR035906">
    <property type="entry name" value="MetI-like_sf"/>
</dbReference>
<dbReference type="NCBIfam" id="TIGR01726">
    <property type="entry name" value="HEQRo_perm_3TM"/>
    <property type="match status" value="1"/>
</dbReference>
<evidence type="ECO:0000256" key="7">
    <source>
        <dbReference type="ARBA" id="ARBA00023136"/>
    </source>
</evidence>
<feature type="transmembrane region" description="Helical" evidence="8">
    <location>
        <begin position="23"/>
        <end position="48"/>
    </location>
</feature>
<evidence type="ECO:0000256" key="5">
    <source>
        <dbReference type="ARBA" id="ARBA00022692"/>
    </source>
</evidence>
<dbReference type="PANTHER" id="PTHR30614:SF34">
    <property type="entry name" value="BLR6398 PROTEIN"/>
    <property type="match status" value="1"/>
</dbReference>
<dbReference type="Proteomes" id="UP000248257">
    <property type="component" value="Unassembled WGS sequence"/>
</dbReference>
<dbReference type="STRING" id="1220579.GCA_001571345_01882"/>
<proteinExistence type="inferred from homology"/>
<comment type="subcellular location">
    <subcellularLocation>
        <location evidence="1">Cell inner membrane</location>
        <topology evidence="1">Multi-pass membrane protein</topology>
    </subcellularLocation>
    <subcellularLocation>
        <location evidence="8">Cell membrane</location>
        <topology evidence="8">Multi-pass membrane protein</topology>
    </subcellularLocation>
</comment>
<reference evidence="10 11" key="1">
    <citation type="submission" date="2017-07" db="EMBL/GenBank/DDBJ databases">
        <title>A draft genome sequence of Komagataeibacter xylinus LMG 1515.</title>
        <authorList>
            <person name="Skraban J."/>
            <person name="Cleenwerck I."/>
            <person name="Vandamme P."/>
            <person name="Trcek J."/>
        </authorList>
    </citation>
    <scope>NUCLEOTIDE SEQUENCE [LARGE SCALE GENOMIC DNA]</scope>
    <source>
        <strain evidence="10 11">LMG 1515</strain>
    </source>
</reference>
<evidence type="ECO:0000256" key="1">
    <source>
        <dbReference type="ARBA" id="ARBA00004429"/>
    </source>
</evidence>
<evidence type="ECO:0000259" key="9">
    <source>
        <dbReference type="PROSITE" id="PS50928"/>
    </source>
</evidence>
<dbReference type="GO" id="GO:0006865">
    <property type="term" value="P:amino acid transport"/>
    <property type="evidence" value="ECO:0007669"/>
    <property type="project" value="TreeGrafter"/>
</dbReference>
<dbReference type="PANTHER" id="PTHR30614">
    <property type="entry name" value="MEMBRANE COMPONENT OF AMINO ACID ABC TRANSPORTER"/>
    <property type="match status" value="1"/>
</dbReference>
<feature type="transmembrane region" description="Helical" evidence="8">
    <location>
        <begin position="193"/>
        <end position="218"/>
    </location>
</feature>
<keyword evidence="7 8" id="KW-0472">Membrane</keyword>
<dbReference type="AlphaFoldDB" id="A0A318PT41"/>
<sequence>MREFMDEVSRFLSYYDLIFIGRAFLYTALLSLVGSCCGFVVGCGLAIVRIRRLVPFAPLRWLATAYVEIFRRIPFLVKLMLVLFTFQFMGVDVPMFVIAAITVALAASAFCAENIRAGLESIHVTQWEAAEALNMGGFSILWRVVLPQAWRVIIPPSMTYSVGLVKSTAIASQLGVPELTYAAKVLNQRGFSVVLCFGTILVLYFILCWPLTLLAAYLEKRLAPPGHR</sequence>
<dbReference type="InterPro" id="IPR000515">
    <property type="entry name" value="MetI-like"/>
</dbReference>
<keyword evidence="5 8" id="KW-0812">Transmembrane</keyword>
<dbReference type="GO" id="GO:0022857">
    <property type="term" value="F:transmembrane transporter activity"/>
    <property type="evidence" value="ECO:0007669"/>
    <property type="project" value="InterPro"/>
</dbReference>
<protein>
    <submittedName>
        <fullName evidence="10">Amino acid ABC transporter</fullName>
    </submittedName>
</protein>
<dbReference type="EMBL" id="NKUC01000017">
    <property type="protein sequence ID" value="PYD56721.1"/>
    <property type="molecule type" value="Genomic_DNA"/>
</dbReference>
<gene>
    <name evidence="10" type="ORF">CFR75_09255</name>
</gene>
<evidence type="ECO:0000313" key="10">
    <source>
        <dbReference type="EMBL" id="PYD56721.1"/>
    </source>
</evidence>